<evidence type="ECO:0000313" key="3">
    <source>
        <dbReference type="Proteomes" id="UP000271098"/>
    </source>
</evidence>
<dbReference type="EMBL" id="UYRT01016635">
    <property type="protein sequence ID" value="VDK56165.1"/>
    <property type="molecule type" value="Genomic_DNA"/>
</dbReference>
<organism evidence="4">
    <name type="scientific">Gongylonema pulchrum</name>
    <dbReference type="NCBI Taxonomy" id="637853"/>
    <lineage>
        <taxon>Eukaryota</taxon>
        <taxon>Metazoa</taxon>
        <taxon>Ecdysozoa</taxon>
        <taxon>Nematoda</taxon>
        <taxon>Chromadorea</taxon>
        <taxon>Rhabditida</taxon>
        <taxon>Spirurina</taxon>
        <taxon>Spiruromorpha</taxon>
        <taxon>Spiruroidea</taxon>
        <taxon>Gongylonematidae</taxon>
        <taxon>Gongylonema</taxon>
    </lineage>
</organism>
<proteinExistence type="predicted"/>
<dbReference type="AlphaFoldDB" id="A0A183DDL0"/>
<sequence>MEARTSIPGSCIAALQWCLYVIAAINILMALTLVLVSINVKGPGAHGAADYFCCFIFFVTAALAIAASAQPKTSLAWSLIAITVTRCFTSFVNSSKKQFRNFVRPIFQRH</sequence>
<protein>
    <submittedName>
        <fullName evidence="4">G_PROTEIN_RECEP_F1_2 domain-containing protein</fullName>
    </submittedName>
</protein>
<keyword evidence="1" id="KW-0472">Membrane</keyword>
<reference evidence="2 3" key="2">
    <citation type="submission" date="2018-11" db="EMBL/GenBank/DDBJ databases">
        <authorList>
            <consortium name="Pathogen Informatics"/>
        </authorList>
    </citation>
    <scope>NUCLEOTIDE SEQUENCE [LARGE SCALE GENOMIC DNA]</scope>
</reference>
<keyword evidence="3" id="KW-1185">Reference proteome</keyword>
<dbReference type="WBParaSite" id="GPUH_0000681001-mRNA-1">
    <property type="protein sequence ID" value="GPUH_0000681001-mRNA-1"/>
    <property type="gene ID" value="GPUH_0000681001"/>
</dbReference>
<gene>
    <name evidence="2" type="ORF">GPUH_LOCUS6802</name>
</gene>
<accession>A0A183DDL0</accession>
<feature type="transmembrane region" description="Helical" evidence="1">
    <location>
        <begin position="12"/>
        <end position="36"/>
    </location>
</feature>
<evidence type="ECO:0000256" key="1">
    <source>
        <dbReference type="SAM" id="Phobius"/>
    </source>
</evidence>
<keyword evidence="1" id="KW-1133">Transmembrane helix</keyword>
<reference evidence="4" key="1">
    <citation type="submission" date="2016-06" db="UniProtKB">
        <authorList>
            <consortium name="WormBaseParasite"/>
        </authorList>
    </citation>
    <scope>IDENTIFICATION</scope>
</reference>
<dbReference type="Proteomes" id="UP000271098">
    <property type="component" value="Unassembled WGS sequence"/>
</dbReference>
<evidence type="ECO:0000313" key="2">
    <source>
        <dbReference type="EMBL" id="VDK56165.1"/>
    </source>
</evidence>
<name>A0A183DDL0_9BILA</name>
<evidence type="ECO:0000313" key="4">
    <source>
        <dbReference type="WBParaSite" id="GPUH_0000681001-mRNA-1"/>
    </source>
</evidence>
<keyword evidence="1" id="KW-0812">Transmembrane</keyword>
<feature type="transmembrane region" description="Helical" evidence="1">
    <location>
        <begin position="48"/>
        <end position="69"/>
    </location>
</feature>